<dbReference type="PANTHER" id="PTHR24240">
    <property type="entry name" value="OPSIN"/>
    <property type="match status" value="1"/>
</dbReference>
<keyword evidence="4 11" id="KW-1133">Transmembrane helix</keyword>
<proteinExistence type="inferred from homology"/>
<keyword evidence="7" id="KW-0675">Receptor</keyword>
<comment type="subcellular location">
    <subcellularLocation>
        <location evidence="1">Membrane</location>
        <topology evidence="1">Multi-pass membrane protein</topology>
    </subcellularLocation>
</comment>
<dbReference type="AlphaFoldDB" id="A0A921ZHK0"/>
<accession>A0A921ZHK0</accession>
<dbReference type="SUPFAM" id="SSF81321">
    <property type="entry name" value="Family A G protein-coupled receptor-like"/>
    <property type="match status" value="1"/>
</dbReference>
<protein>
    <recommendedName>
        <fullName evidence="12">G-protein coupled receptors family 1 profile domain-containing protein</fullName>
    </recommendedName>
</protein>
<evidence type="ECO:0000313" key="13">
    <source>
        <dbReference type="EMBL" id="KAG6457556.1"/>
    </source>
</evidence>
<evidence type="ECO:0000256" key="7">
    <source>
        <dbReference type="ARBA" id="ARBA00023170"/>
    </source>
</evidence>
<keyword evidence="10" id="KW-0844">Vision</keyword>
<comment type="caution">
    <text evidence="13">The sequence shown here is derived from an EMBL/GenBank/DDBJ whole genome shotgun (WGS) entry which is preliminary data.</text>
</comment>
<evidence type="ECO:0000256" key="1">
    <source>
        <dbReference type="ARBA" id="ARBA00004141"/>
    </source>
</evidence>
<dbReference type="Pfam" id="PF00001">
    <property type="entry name" value="7tm_1"/>
    <property type="match status" value="1"/>
</dbReference>
<keyword evidence="8" id="KW-0325">Glycoprotein</keyword>
<comment type="similarity">
    <text evidence="2">Belongs to the G-protein coupled receptor 1 family.</text>
</comment>
<organism evidence="13 14">
    <name type="scientific">Manduca sexta</name>
    <name type="common">Tobacco hawkmoth</name>
    <name type="synonym">Tobacco hornworm</name>
    <dbReference type="NCBI Taxonomy" id="7130"/>
    <lineage>
        <taxon>Eukaryota</taxon>
        <taxon>Metazoa</taxon>
        <taxon>Ecdysozoa</taxon>
        <taxon>Arthropoda</taxon>
        <taxon>Hexapoda</taxon>
        <taxon>Insecta</taxon>
        <taxon>Pterygota</taxon>
        <taxon>Neoptera</taxon>
        <taxon>Endopterygota</taxon>
        <taxon>Lepidoptera</taxon>
        <taxon>Glossata</taxon>
        <taxon>Ditrysia</taxon>
        <taxon>Bombycoidea</taxon>
        <taxon>Sphingidae</taxon>
        <taxon>Sphinginae</taxon>
        <taxon>Sphingini</taxon>
        <taxon>Manduca</taxon>
    </lineage>
</organism>
<evidence type="ECO:0000256" key="9">
    <source>
        <dbReference type="ARBA" id="ARBA00023224"/>
    </source>
</evidence>
<evidence type="ECO:0000313" key="14">
    <source>
        <dbReference type="Proteomes" id="UP000791440"/>
    </source>
</evidence>
<dbReference type="Proteomes" id="UP000791440">
    <property type="component" value="Unassembled WGS sequence"/>
</dbReference>
<sequence>MSTDTCVWNKLFDDNVRTALQDGFTAGGLISVILSAWLNLTLLVSNLRHDRSYNNLANFTLAACIRRIVPVMAHLPFIKYIESLYGLQEQFCEFFAFMETFLAVFEVECLTHVCIERYVLAKYTTNGWTIKDNHYTFFLYLCVFFSVLYSYPPLIGLGHYGFDFSCTSCTFDMVLPDVAWQRYVVVIIFALRSIKPVIFMVMMLIWARILETKENSNLEITHRNSRFTRNVIAVTVVNLVCWTPIALIRGWVVFSYLVYIDPLDVISALFIKWAMWIHWISPSMTVVTLLVVDDRLRSHMIYFSTTNDSDKENIKDE</sequence>
<evidence type="ECO:0000256" key="10">
    <source>
        <dbReference type="ARBA" id="ARBA00023305"/>
    </source>
</evidence>
<keyword evidence="10" id="KW-0716">Sensory transduction</keyword>
<gene>
    <name evidence="13" type="ORF">O3G_MSEX010394</name>
</gene>
<dbReference type="GO" id="GO:0007601">
    <property type="term" value="P:visual perception"/>
    <property type="evidence" value="ECO:0007669"/>
    <property type="project" value="UniProtKB-KW"/>
</dbReference>
<feature type="transmembrane region" description="Helical" evidence="11">
    <location>
        <begin position="183"/>
        <end position="210"/>
    </location>
</feature>
<evidence type="ECO:0000256" key="6">
    <source>
        <dbReference type="ARBA" id="ARBA00023136"/>
    </source>
</evidence>
<dbReference type="GO" id="GO:0004930">
    <property type="term" value="F:G protein-coupled receptor activity"/>
    <property type="evidence" value="ECO:0007669"/>
    <property type="project" value="UniProtKB-KW"/>
</dbReference>
<dbReference type="PROSITE" id="PS50262">
    <property type="entry name" value="G_PROTEIN_RECEP_F1_2"/>
    <property type="match status" value="1"/>
</dbReference>
<keyword evidence="5" id="KW-0297">G-protein coupled receptor</keyword>
<keyword evidence="9" id="KW-0807">Transducer</keyword>
<reference evidence="13" key="1">
    <citation type="journal article" date="2016" name="Insect Biochem. Mol. Biol.">
        <title>Multifaceted biological insights from a draft genome sequence of the tobacco hornworm moth, Manduca sexta.</title>
        <authorList>
            <person name="Kanost M.R."/>
            <person name="Arrese E.L."/>
            <person name="Cao X."/>
            <person name="Chen Y.R."/>
            <person name="Chellapilla S."/>
            <person name="Goldsmith M.R."/>
            <person name="Grosse-Wilde E."/>
            <person name="Heckel D.G."/>
            <person name="Herndon N."/>
            <person name="Jiang H."/>
            <person name="Papanicolaou A."/>
            <person name="Qu J."/>
            <person name="Soulages J.L."/>
            <person name="Vogel H."/>
            <person name="Walters J."/>
            <person name="Waterhouse R.M."/>
            <person name="Ahn S.J."/>
            <person name="Almeida F.C."/>
            <person name="An C."/>
            <person name="Aqrawi P."/>
            <person name="Bretschneider A."/>
            <person name="Bryant W.B."/>
            <person name="Bucks S."/>
            <person name="Chao H."/>
            <person name="Chevignon G."/>
            <person name="Christen J.M."/>
            <person name="Clarke D.F."/>
            <person name="Dittmer N.T."/>
            <person name="Ferguson L.C.F."/>
            <person name="Garavelou S."/>
            <person name="Gordon K.H.J."/>
            <person name="Gunaratna R.T."/>
            <person name="Han Y."/>
            <person name="Hauser F."/>
            <person name="He Y."/>
            <person name="Heidel-Fischer H."/>
            <person name="Hirsh A."/>
            <person name="Hu Y."/>
            <person name="Jiang H."/>
            <person name="Kalra D."/>
            <person name="Klinner C."/>
            <person name="Konig C."/>
            <person name="Kovar C."/>
            <person name="Kroll A.R."/>
            <person name="Kuwar S.S."/>
            <person name="Lee S.L."/>
            <person name="Lehman R."/>
            <person name="Li K."/>
            <person name="Li Z."/>
            <person name="Liang H."/>
            <person name="Lovelace S."/>
            <person name="Lu Z."/>
            <person name="Mansfield J.H."/>
            <person name="McCulloch K.J."/>
            <person name="Mathew T."/>
            <person name="Morton B."/>
            <person name="Muzny D.M."/>
            <person name="Neunemann D."/>
            <person name="Ongeri F."/>
            <person name="Pauchet Y."/>
            <person name="Pu L.L."/>
            <person name="Pyrousis I."/>
            <person name="Rao X.J."/>
            <person name="Redding A."/>
            <person name="Roesel C."/>
            <person name="Sanchez-Gracia A."/>
            <person name="Schaack S."/>
            <person name="Shukla A."/>
            <person name="Tetreau G."/>
            <person name="Wang Y."/>
            <person name="Xiong G.H."/>
            <person name="Traut W."/>
            <person name="Walsh T.K."/>
            <person name="Worley K.C."/>
            <person name="Wu D."/>
            <person name="Wu W."/>
            <person name="Wu Y.Q."/>
            <person name="Zhang X."/>
            <person name="Zou Z."/>
            <person name="Zucker H."/>
            <person name="Briscoe A.D."/>
            <person name="Burmester T."/>
            <person name="Clem R.J."/>
            <person name="Feyereisen R."/>
            <person name="Grimmelikhuijzen C.J.P."/>
            <person name="Hamodrakas S.J."/>
            <person name="Hansson B.S."/>
            <person name="Huguet E."/>
            <person name="Jermiin L.S."/>
            <person name="Lan Q."/>
            <person name="Lehman H.K."/>
            <person name="Lorenzen M."/>
            <person name="Merzendorfer H."/>
            <person name="Michalopoulos I."/>
            <person name="Morton D.B."/>
            <person name="Muthukrishnan S."/>
            <person name="Oakeshott J.G."/>
            <person name="Palmer W."/>
            <person name="Park Y."/>
            <person name="Passarelli A.L."/>
            <person name="Rozas J."/>
            <person name="Schwartz L.M."/>
            <person name="Smith W."/>
            <person name="Southgate A."/>
            <person name="Vilcinskas A."/>
            <person name="Vogt R."/>
            <person name="Wang P."/>
            <person name="Werren J."/>
            <person name="Yu X.Q."/>
            <person name="Zhou J.J."/>
            <person name="Brown S.J."/>
            <person name="Scherer S.E."/>
            <person name="Richards S."/>
            <person name="Blissard G.W."/>
        </authorList>
    </citation>
    <scope>NUCLEOTIDE SEQUENCE</scope>
</reference>
<keyword evidence="3 11" id="KW-0812">Transmembrane</keyword>
<dbReference type="InterPro" id="IPR000276">
    <property type="entry name" value="GPCR_Rhodpsn"/>
</dbReference>
<keyword evidence="14" id="KW-1185">Reference proteome</keyword>
<evidence type="ECO:0000256" key="4">
    <source>
        <dbReference type="ARBA" id="ARBA00022989"/>
    </source>
</evidence>
<dbReference type="InterPro" id="IPR017452">
    <property type="entry name" value="GPCR_Rhodpsn_7TM"/>
</dbReference>
<keyword evidence="6 11" id="KW-0472">Membrane</keyword>
<feature type="transmembrane region" description="Helical" evidence="11">
    <location>
        <begin position="273"/>
        <end position="292"/>
    </location>
</feature>
<evidence type="ECO:0000256" key="2">
    <source>
        <dbReference type="ARBA" id="ARBA00010663"/>
    </source>
</evidence>
<feature type="transmembrane region" description="Helical" evidence="11">
    <location>
        <begin position="24"/>
        <end position="44"/>
    </location>
</feature>
<dbReference type="Gene3D" id="1.20.1070.10">
    <property type="entry name" value="Rhodopsin 7-helix transmembrane proteins"/>
    <property type="match status" value="1"/>
</dbReference>
<dbReference type="GO" id="GO:0016020">
    <property type="term" value="C:membrane"/>
    <property type="evidence" value="ECO:0007669"/>
    <property type="project" value="UniProtKB-SubCell"/>
</dbReference>
<feature type="transmembrane region" description="Helical" evidence="11">
    <location>
        <begin position="231"/>
        <end position="253"/>
    </location>
</feature>
<feature type="domain" description="G-protein coupled receptors family 1 profile" evidence="12">
    <location>
        <begin position="38"/>
        <end position="248"/>
    </location>
</feature>
<evidence type="ECO:0000259" key="12">
    <source>
        <dbReference type="PROSITE" id="PS50262"/>
    </source>
</evidence>
<dbReference type="InterPro" id="IPR050125">
    <property type="entry name" value="GPCR_opsins"/>
</dbReference>
<evidence type="ECO:0000256" key="3">
    <source>
        <dbReference type="ARBA" id="ARBA00022692"/>
    </source>
</evidence>
<evidence type="ECO:0000256" key="8">
    <source>
        <dbReference type="ARBA" id="ARBA00023180"/>
    </source>
</evidence>
<reference evidence="13" key="2">
    <citation type="submission" date="2020-12" db="EMBL/GenBank/DDBJ databases">
        <authorList>
            <person name="Kanost M."/>
        </authorList>
    </citation>
    <scope>NUCLEOTIDE SEQUENCE</scope>
</reference>
<evidence type="ECO:0000256" key="11">
    <source>
        <dbReference type="SAM" id="Phobius"/>
    </source>
</evidence>
<feature type="transmembrane region" description="Helical" evidence="11">
    <location>
        <begin position="135"/>
        <end position="152"/>
    </location>
</feature>
<dbReference type="EMBL" id="JH668551">
    <property type="protein sequence ID" value="KAG6457556.1"/>
    <property type="molecule type" value="Genomic_DNA"/>
</dbReference>
<name>A0A921ZHK0_MANSE</name>
<evidence type="ECO:0000256" key="5">
    <source>
        <dbReference type="ARBA" id="ARBA00023040"/>
    </source>
</evidence>